<comment type="caution">
    <text evidence="1">The sequence shown here is derived from an EMBL/GenBank/DDBJ whole genome shotgun (WGS) entry which is preliminary data.</text>
</comment>
<reference evidence="2" key="1">
    <citation type="submission" date="2013-09" db="EMBL/GenBank/DDBJ databases">
        <title>Corchorus olitorius genome sequencing.</title>
        <authorList>
            <person name="Alam M."/>
            <person name="Haque M.S."/>
            <person name="Islam M.S."/>
            <person name="Emdad E.M."/>
            <person name="Islam M.M."/>
            <person name="Ahmed B."/>
            <person name="Halim A."/>
            <person name="Hossen Q.M.M."/>
            <person name="Hossain M.Z."/>
            <person name="Ahmed R."/>
            <person name="Khan M.M."/>
            <person name="Islam R."/>
            <person name="Rashid M.M."/>
            <person name="Khan S.A."/>
            <person name="Rahman M.S."/>
            <person name="Alam M."/>
            <person name="Yahiya A.S."/>
            <person name="Khan M.S."/>
            <person name="Azam M.S."/>
            <person name="Haque T."/>
            <person name="Lashkar M.Z.H."/>
            <person name="Akhand A.I."/>
            <person name="Morshed G."/>
            <person name="Roy S."/>
            <person name="Uddin K.S."/>
            <person name="Rabeya T."/>
            <person name="Hossain A.S."/>
            <person name="Chowdhury A."/>
            <person name="Snigdha A.R."/>
            <person name="Mortoza M.S."/>
            <person name="Matin S.A."/>
            <person name="Hoque S.M.E."/>
            <person name="Islam M.K."/>
            <person name="Roy D.K."/>
            <person name="Haider R."/>
            <person name="Moosa M.M."/>
            <person name="Elias S.M."/>
            <person name="Hasan A.M."/>
            <person name="Jahan S."/>
            <person name="Shafiuddin M."/>
            <person name="Mahmood N."/>
            <person name="Shommy N.S."/>
        </authorList>
    </citation>
    <scope>NUCLEOTIDE SEQUENCE [LARGE SCALE GENOMIC DNA]</scope>
    <source>
        <strain evidence="2">cv. O-4</strain>
    </source>
</reference>
<dbReference type="AlphaFoldDB" id="A0A1R3KJV3"/>
<evidence type="ECO:0000313" key="1">
    <source>
        <dbReference type="EMBL" id="OMP07366.1"/>
    </source>
</evidence>
<dbReference type="EMBL" id="AWUE01013275">
    <property type="protein sequence ID" value="OMP07366.1"/>
    <property type="molecule type" value="Genomic_DNA"/>
</dbReference>
<accession>A0A1R3KJV3</accession>
<sequence length="82" mass="8880">MGLRILMGEIVSVGTEAGQVEPVKSFFCCQVDLSLQQKLYVEIISHPFVGRRPGNGFEDSDGRVSVGTEAGQVEPVKRCLAL</sequence>
<evidence type="ECO:0000313" key="2">
    <source>
        <dbReference type="Proteomes" id="UP000187203"/>
    </source>
</evidence>
<organism evidence="1 2">
    <name type="scientific">Corchorus olitorius</name>
    <dbReference type="NCBI Taxonomy" id="93759"/>
    <lineage>
        <taxon>Eukaryota</taxon>
        <taxon>Viridiplantae</taxon>
        <taxon>Streptophyta</taxon>
        <taxon>Embryophyta</taxon>
        <taxon>Tracheophyta</taxon>
        <taxon>Spermatophyta</taxon>
        <taxon>Magnoliopsida</taxon>
        <taxon>eudicotyledons</taxon>
        <taxon>Gunneridae</taxon>
        <taxon>Pentapetalae</taxon>
        <taxon>rosids</taxon>
        <taxon>malvids</taxon>
        <taxon>Malvales</taxon>
        <taxon>Malvaceae</taxon>
        <taxon>Grewioideae</taxon>
        <taxon>Apeibeae</taxon>
        <taxon>Corchorus</taxon>
    </lineage>
</organism>
<name>A0A1R3KJV3_9ROSI</name>
<gene>
    <name evidence="1" type="ORF">COLO4_07403</name>
</gene>
<proteinExistence type="predicted"/>
<dbReference type="Proteomes" id="UP000187203">
    <property type="component" value="Unassembled WGS sequence"/>
</dbReference>
<keyword evidence="2" id="KW-1185">Reference proteome</keyword>
<protein>
    <submittedName>
        <fullName evidence="1">ATP binding protein</fullName>
    </submittedName>
</protein>